<dbReference type="EMBL" id="LIZY01000082">
    <property type="protein sequence ID" value="KPJ63512.1"/>
    <property type="molecule type" value="Genomic_DNA"/>
</dbReference>
<organism evidence="3 4">
    <name type="scientific">candidate division KD3-62 bacterium DG_56</name>
    <dbReference type="NCBI Taxonomy" id="1704032"/>
    <lineage>
        <taxon>Bacteria</taxon>
        <taxon>candidate division KD3-62</taxon>
    </lineage>
</organism>
<keyword evidence="1" id="KW-0812">Transmembrane</keyword>
<evidence type="ECO:0000259" key="2">
    <source>
        <dbReference type="Pfam" id="PF20539"/>
    </source>
</evidence>
<reference evidence="3 4" key="1">
    <citation type="journal article" date="2015" name="Microbiome">
        <title>Genomic resolution of linkages in carbon, nitrogen, and sulfur cycling among widespread estuary sediment bacteria.</title>
        <authorList>
            <person name="Baker B.J."/>
            <person name="Lazar C.S."/>
            <person name="Teske A.P."/>
            <person name="Dick G.J."/>
        </authorList>
    </citation>
    <scope>NUCLEOTIDE SEQUENCE [LARGE SCALE GENOMIC DNA]</scope>
    <source>
        <strain evidence="3">DG_56</strain>
    </source>
</reference>
<sequence>MEHGNWFLFSLLLVVVLGIVVTILTARSGRELFLRRIPGLSAIDEAVGRATEMGRPILFSIGLQGLTIDTLQALAVVQHVARLAARYGNRMVLPICHPVVLPVAEELTREAWQAEGKVDAYRPDDVRFLSDQQWAYVAGVIGMINRERVASVFYFGYFYAEALLLAESAQEVGAIQVAGTPATTQIPFFLVTCDYTVIGDEFYAASAYLTREPTLLGSLVGQDIGKTVLMALAVAGTVLANAYWPLANKIVGLLRGFGL</sequence>
<gene>
    <name evidence="3" type="ORF">AMK68_03815</name>
</gene>
<dbReference type="InterPro" id="IPR046642">
    <property type="entry name" value="DUF6754"/>
</dbReference>
<dbReference type="Pfam" id="PF20539">
    <property type="entry name" value="DUF6754"/>
    <property type="match status" value="1"/>
</dbReference>
<keyword evidence="1" id="KW-0472">Membrane</keyword>
<proteinExistence type="predicted"/>
<accession>A0A0S7XM30</accession>
<dbReference type="Proteomes" id="UP000052020">
    <property type="component" value="Unassembled WGS sequence"/>
</dbReference>
<dbReference type="AlphaFoldDB" id="A0A0S7XM30"/>
<evidence type="ECO:0000256" key="1">
    <source>
        <dbReference type="SAM" id="Phobius"/>
    </source>
</evidence>
<comment type="caution">
    <text evidence="3">The sequence shown here is derived from an EMBL/GenBank/DDBJ whole genome shotgun (WGS) entry which is preliminary data.</text>
</comment>
<keyword evidence="1" id="KW-1133">Transmembrane helix</keyword>
<feature type="transmembrane region" description="Helical" evidence="1">
    <location>
        <begin position="6"/>
        <end position="26"/>
    </location>
</feature>
<name>A0A0S7XM30_9BACT</name>
<evidence type="ECO:0000313" key="4">
    <source>
        <dbReference type="Proteomes" id="UP000052020"/>
    </source>
</evidence>
<protein>
    <recommendedName>
        <fullName evidence="2">DUF6754 domain-containing protein</fullName>
    </recommendedName>
</protein>
<evidence type="ECO:0000313" key="3">
    <source>
        <dbReference type="EMBL" id="KPJ63512.1"/>
    </source>
</evidence>
<feature type="domain" description="DUF6754" evidence="2">
    <location>
        <begin position="8"/>
        <end position="244"/>
    </location>
</feature>